<dbReference type="Pfam" id="PF07760">
    <property type="entry name" value="DUF1616"/>
    <property type="match status" value="1"/>
</dbReference>
<protein>
    <recommendedName>
        <fullName evidence="3">DUF1616 domain-containing protein</fullName>
    </recommendedName>
</protein>
<dbReference type="PIRSF" id="PIRSF018671">
    <property type="entry name" value="UCP018671"/>
    <property type="match status" value="1"/>
</dbReference>
<feature type="transmembrane region" description="Helical" evidence="2">
    <location>
        <begin position="17"/>
        <end position="36"/>
    </location>
</feature>
<proteinExistence type="predicted"/>
<dbReference type="InterPro" id="IPR011674">
    <property type="entry name" value="DUF1616"/>
</dbReference>
<dbReference type="EMBL" id="PHNJ01000004">
    <property type="protein sequence ID" value="TYL38943.1"/>
    <property type="molecule type" value="Genomic_DNA"/>
</dbReference>
<evidence type="ECO:0000259" key="3">
    <source>
        <dbReference type="Pfam" id="PF07760"/>
    </source>
</evidence>
<comment type="caution">
    <text evidence="4">The sequence shown here is derived from an EMBL/GenBank/DDBJ whole genome shotgun (WGS) entry which is preliminary data.</text>
</comment>
<dbReference type="RefSeq" id="WP_148857945.1">
    <property type="nucleotide sequence ID" value="NZ_PHNJ01000004.1"/>
</dbReference>
<feature type="transmembrane region" description="Helical" evidence="2">
    <location>
        <begin position="76"/>
        <end position="97"/>
    </location>
</feature>
<sequence length="323" mass="34503">MGSHEPSESIRGLPADLAGAVLITGLVNVAVFAPVIRETPLRVLFGLAFVLFVPGYVVVAALFPEREGSGVDGVDRLSLSVVASVIVVPVVGLVMNVTPWGIRLGPTLAAVSLVTLALIVVAARRRRAVPPAERFRVPYRERIRQGTTAVRPNGIGDLALTLSLAVAVVLAVGAVGFAIADHHAGYGPDLGEDDGFSAISLVDSDGDLVTNESEIAELEPGTAESVFVGIDNHEDEPRSYTVVALEQELDDEGTVADERELERFDLAVDDGETETYEHELEPTTEEDVQFVWLLYPEEVPEEPSTDSAEAHVSLTVSDEETDE</sequence>
<reference evidence="4" key="1">
    <citation type="submission" date="2017-11" db="EMBL/GenBank/DDBJ databases">
        <authorList>
            <person name="Kajale S.C."/>
            <person name="Sharma A."/>
        </authorList>
    </citation>
    <scope>NUCLEOTIDE SEQUENCE</scope>
    <source>
        <strain evidence="4">LS1_42</strain>
    </source>
</reference>
<accession>A0A8J8Q5G9</accession>
<feature type="transmembrane region" description="Helical" evidence="2">
    <location>
        <begin position="104"/>
        <end position="123"/>
    </location>
</feature>
<dbReference type="AlphaFoldDB" id="A0A8J8Q5G9"/>
<gene>
    <name evidence="4" type="ORF">CV102_10590</name>
</gene>
<feature type="domain" description="DUF1616" evidence="3">
    <location>
        <begin position="21"/>
        <end position="316"/>
    </location>
</feature>
<feature type="region of interest" description="Disordered" evidence="1">
    <location>
        <begin position="298"/>
        <end position="323"/>
    </location>
</feature>
<evidence type="ECO:0000313" key="4">
    <source>
        <dbReference type="EMBL" id="TYL38943.1"/>
    </source>
</evidence>
<keyword evidence="2" id="KW-0812">Transmembrane</keyword>
<name>A0A8J8Q5G9_9EURY</name>
<dbReference type="OrthoDB" id="82282at2157"/>
<keyword evidence="2" id="KW-0472">Membrane</keyword>
<keyword evidence="2" id="KW-1133">Transmembrane helix</keyword>
<evidence type="ECO:0000313" key="5">
    <source>
        <dbReference type="Proteomes" id="UP000766904"/>
    </source>
</evidence>
<keyword evidence="5" id="KW-1185">Reference proteome</keyword>
<feature type="transmembrane region" description="Helical" evidence="2">
    <location>
        <begin position="158"/>
        <end position="180"/>
    </location>
</feature>
<feature type="transmembrane region" description="Helical" evidence="2">
    <location>
        <begin position="43"/>
        <end position="64"/>
    </location>
</feature>
<evidence type="ECO:0000256" key="1">
    <source>
        <dbReference type="SAM" id="MobiDB-lite"/>
    </source>
</evidence>
<evidence type="ECO:0000256" key="2">
    <source>
        <dbReference type="SAM" id="Phobius"/>
    </source>
</evidence>
<dbReference type="Proteomes" id="UP000766904">
    <property type="component" value="Unassembled WGS sequence"/>
</dbReference>
<dbReference type="InterPro" id="IPR014495">
    <property type="entry name" value="UCP018671"/>
</dbReference>
<organism evidence="4 5">
    <name type="scientific">Natronococcus pandeyae</name>
    <dbReference type="NCBI Taxonomy" id="2055836"/>
    <lineage>
        <taxon>Archaea</taxon>
        <taxon>Methanobacteriati</taxon>
        <taxon>Methanobacteriota</taxon>
        <taxon>Stenosarchaea group</taxon>
        <taxon>Halobacteria</taxon>
        <taxon>Halobacteriales</taxon>
        <taxon>Natrialbaceae</taxon>
        <taxon>Natronococcus</taxon>
    </lineage>
</organism>